<reference evidence="2 3" key="1">
    <citation type="submission" date="2021-06" db="EMBL/GenBank/DDBJ databases">
        <authorList>
            <person name="Palmer J.M."/>
        </authorList>
    </citation>
    <scope>NUCLEOTIDE SEQUENCE [LARGE SCALE GENOMIC DNA]</scope>
    <source>
        <strain evidence="3">if_2019</strain>
        <tissue evidence="2">Muscle</tissue>
    </source>
</reference>
<feature type="compositionally biased region" description="Polar residues" evidence="1">
    <location>
        <begin position="35"/>
        <end position="50"/>
    </location>
</feature>
<comment type="caution">
    <text evidence="2">The sequence shown here is derived from an EMBL/GenBank/DDBJ whole genome shotgun (WGS) entry which is preliminary data.</text>
</comment>
<evidence type="ECO:0000313" key="2">
    <source>
        <dbReference type="EMBL" id="MEQ2255270.1"/>
    </source>
</evidence>
<name>A0ABV0VDB3_9TELE</name>
<keyword evidence="3" id="KW-1185">Reference proteome</keyword>
<dbReference type="Proteomes" id="UP001482620">
    <property type="component" value="Unassembled WGS sequence"/>
</dbReference>
<dbReference type="EMBL" id="JAHRIQ010105209">
    <property type="protein sequence ID" value="MEQ2255270.1"/>
    <property type="molecule type" value="Genomic_DNA"/>
</dbReference>
<evidence type="ECO:0000256" key="1">
    <source>
        <dbReference type="SAM" id="MobiDB-lite"/>
    </source>
</evidence>
<organism evidence="2 3">
    <name type="scientific">Ilyodon furcidens</name>
    <name type="common">goldbreast splitfin</name>
    <dbReference type="NCBI Taxonomy" id="33524"/>
    <lineage>
        <taxon>Eukaryota</taxon>
        <taxon>Metazoa</taxon>
        <taxon>Chordata</taxon>
        <taxon>Craniata</taxon>
        <taxon>Vertebrata</taxon>
        <taxon>Euteleostomi</taxon>
        <taxon>Actinopterygii</taxon>
        <taxon>Neopterygii</taxon>
        <taxon>Teleostei</taxon>
        <taxon>Neoteleostei</taxon>
        <taxon>Acanthomorphata</taxon>
        <taxon>Ovalentaria</taxon>
        <taxon>Atherinomorphae</taxon>
        <taxon>Cyprinodontiformes</taxon>
        <taxon>Goodeidae</taxon>
        <taxon>Ilyodon</taxon>
    </lineage>
</organism>
<feature type="region of interest" description="Disordered" evidence="1">
    <location>
        <begin position="22"/>
        <end position="53"/>
    </location>
</feature>
<evidence type="ECO:0000313" key="3">
    <source>
        <dbReference type="Proteomes" id="UP001482620"/>
    </source>
</evidence>
<protein>
    <submittedName>
        <fullName evidence="2">Uncharacterized protein</fullName>
    </submittedName>
</protein>
<sequence length="112" mass="12444">MSQKPLEGIPDVDYLDSSEKVNLSLNHMSEKPEQSQKNQTSVPEAASNTKHALHQPSGVDVGLVVALLCRPDWMQIRSKQEVCLYLTTVSKKDCTVFSSFKLSTQRGVLENP</sequence>
<accession>A0ABV0VDB3</accession>
<gene>
    <name evidence="2" type="ORF">ILYODFUR_012138</name>
</gene>
<proteinExistence type="predicted"/>